<dbReference type="GO" id="GO:0003677">
    <property type="term" value="F:DNA binding"/>
    <property type="evidence" value="ECO:0007669"/>
    <property type="project" value="InterPro"/>
</dbReference>
<dbReference type="InterPro" id="IPR016722">
    <property type="entry name" value="DNA_pol_alpha_bsu"/>
</dbReference>
<dbReference type="Proteomes" id="UP000030763">
    <property type="component" value="Unassembled WGS sequence"/>
</dbReference>
<dbReference type="GO" id="GO:0006270">
    <property type="term" value="P:DNA replication initiation"/>
    <property type="evidence" value="ECO:0007669"/>
    <property type="project" value="TreeGrafter"/>
</dbReference>
<evidence type="ECO:0000313" key="9">
    <source>
        <dbReference type="Proteomes" id="UP000030763"/>
    </source>
</evidence>
<evidence type="ECO:0000256" key="3">
    <source>
        <dbReference type="ARBA" id="ARBA00018596"/>
    </source>
</evidence>
<evidence type="ECO:0000259" key="7">
    <source>
        <dbReference type="Pfam" id="PF04042"/>
    </source>
</evidence>
<evidence type="ECO:0000256" key="2">
    <source>
        <dbReference type="ARBA" id="ARBA00007299"/>
    </source>
</evidence>
<feature type="region of interest" description="Disordered" evidence="6">
    <location>
        <begin position="275"/>
        <end position="296"/>
    </location>
</feature>
<keyword evidence="9" id="KW-1185">Reference proteome</keyword>
<dbReference type="PANTHER" id="PTHR23061">
    <property type="entry name" value="DNA POLYMERASE 2 ALPHA 70 KDA SUBUNIT"/>
    <property type="match status" value="1"/>
</dbReference>
<name>U6MDR1_EIMMA</name>
<dbReference type="GeneID" id="25334915"/>
<evidence type="ECO:0000256" key="6">
    <source>
        <dbReference type="SAM" id="MobiDB-lite"/>
    </source>
</evidence>
<dbReference type="OrthoDB" id="336885at2759"/>
<proteinExistence type="inferred from homology"/>
<evidence type="ECO:0000313" key="8">
    <source>
        <dbReference type="EMBL" id="CDJ61193.1"/>
    </source>
</evidence>
<accession>U6MDR1</accession>
<evidence type="ECO:0000256" key="4">
    <source>
        <dbReference type="ARBA" id="ARBA00022705"/>
    </source>
</evidence>
<gene>
    <name evidence="8" type="ORF">EMWEY_00009290</name>
</gene>
<dbReference type="OMA" id="RTRGEYK"/>
<keyword evidence="4" id="KW-0235">DNA replication</keyword>
<dbReference type="RefSeq" id="XP_013337843.1">
    <property type="nucleotide sequence ID" value="XM_013482389.1"/>
</dbReference>
<dbReference type="GO" id="GO:0005658">
    <property type="term" value="C:alpha DNA polymerase:primase complex"/>
    <property type="evidence" value="ECO:0007669"/>
    <property type="project" value="TreeGrafter"/>
</dbReference>
<dbReference type="PANTHER" id="PTHR23061:SF12">
    <property type="entry name" value="DNA POLYMERASE ALPHA SUBUNIT B"/>
    <property type="match status" value="1"/>
</dbReference>
<keyword evidence="5" id="KW-0539">Nucleus</keyword>
<comment type="similarity">
    <text evidence="2">Belongs to the DNA polymerase alpha subunit B family.</text>
</comment>
<organism evidence="8 9">
    <name type="scientific">Eimeria maxima</name>
    <name type="common">Coccidian parasite</name>
    <dbReference type="NCBI Taxonomy" id="5804"/>
    <lineage>
        <taxon>Eukaryota</taxon>
        <taxon>Sar</taxon>
        <taxon>Alveolata</taxon>
        <taxon>Apicomplexa</taxon>
        <taxon>Conoidasida</taxon>
        <taxon>Coccidia</taxon>
        <taxon>Eucoccidiorida</taxon>
        <taxon>Eimeriorina</taxon>
        <taxon>Eimeriidae</taxon>
        <taxon>Eimeria</taxon>
    </lineage>
</organism>
<dbReference type="AlphaFoldDB" id="U6MDR1"/>
<reference evidence="8" key="2">
    <citation type="submission" date="2013-10" db="EMBL/GenBank/DDBJ databases">
        <authorList>
            <person name="Aslett M."/>
        </authorList>
    </citation>
    <scope>NUCLEOTIDE SEQUENCE [LARGE SCALE GENOMIC DNA]</scope>
    <source>
        <strain evidence="8">Weybridge</strain>
    </source>
</reference>
<dbReference type="Pfam" id="PF04042">
    <property type="entry name" value="DNA_pol_E_B"/>
    <property type="match status" value="1"/>
</dbReference>
<dbReference type="VEuPathDB" id="ToxoDB:EMWEY_00009290"/>
<dbReference type="EMBL" id="HG722023">
    <property type="protein sequence ID" value="CDJ61193.1"/>
    <property type="molecule type" value="Genomic_DNA"/>
</dbReference>
<dbReference type="InterPro" id="IPR007185">
    <property type="entry name" value="DNA_pol_a/d/e_bsu"/>
</dbReference>
<reference evidence="8" key="1">
    <citation type="submission" date="2013-10" db="EMBL/GenBank/DDBJ databases">
        <title>Genomic analysis of the causative agents of coccidiosis in chickens.</title>
        <authorList>
            <person name="Reid A.J."/>
            <person name="Blake D."/>
            <person name="Billington K."/>
            <person name="Browne H."/>
            <person name="Dunn M."/>
            <person name="Hung S."/>
            <person name="Kawahara F."/>
            <person name="Miranda-Saavedra D."/>
            <person name="Mourier T."/>
            <person name="Nagra H."/>
            <person name="Otto T.D."/>
            <person name="Rawlings N."/>
            <person name="Sanchez A."/>
            <person name="Sanders M."/>
            <person name="Subramaniam C."/>
            <person name="Tay Y."/>
            <person name="Dear P."/>
            <person name="Doerig C."/>
            <person name="Gruber A."/>
            <person name="Parkinson J."/>
            <person name="Shirley M."/>
            <person name="Wan K.L."/>
            <person name="Berriman M."/>
            <person name="Tomley F."/>
            <person name="Pain A."/>
        </authorList>
    </citation>
    <scope>NUCLEOTIDE SEQUENCE [LARGE SCALE GENOMIC DNA]</scope>
    <source>
        <strain evidence="8">Weybridge</strain>
    </source>
</reference>
<evidence type="ECO:0000256" key="5">
    <source>
        <dbReference type="ARBA" id="ARBA00023242"/>
    </source>
</evidence>
<feature type="compositionally biased region" description="Polar residues" evidence="6">
    <location>
        <begin position="286"/>
        <end position="296"/>
    </location>
</feature>
<comment type="subcellular location">
    <subcellularLocation>
        <location evidence="1">Nucleus</location>
    </subcellularLocation>
</comment>
<feature type="domain" description="DNA polymerase alpha/delta/epsilon subunit B" evidence="7">
    <location>
        <begin position="490"/>
        <end position="725"/>
    </location>
</feature>
<dbReference type="Gene3D" id="3.60.21.60">
    <property type="match status" value="1"/>
</dbReference>
<evidence type="ECO:0000256" key="1">
    <source>
        <dbReference type="ARBA" id="ARBA00004123"/>
    </source>
</evidence>
<protein>
    <recommendedName>
        <fullName evidence="3">DNA polymerase alpha subunit B</fullName>
    </recommendedName>
</protein>
<sequence length="829" mass="89718">MKVEEPLLDRAGVYRELQRLLGQDSGGSILELLPSESRDVWAALGAAATAAAVKQARAGEAAEAQEEMSLQRLQQLLEEAASGVPVFLGATGERDPPTSTRFLLNKIIPQILASRPLLQQKDFIGRFSHFSSYPPAVLTPQLQLLSPHQPRLTLFAGPQNRCPFLGVPCAHSNSLAHSVPSTTVLAAPVAPRAASAGAEATGCPALDCMFLTQKRRRLPQFVCYSPSICFPSLLTLLLLVVLPFCGSSLSDTVRAHFLLQQQRLQQLQRKMLTGIKGQQKADTDGSDPQQQAASSATGEILVVGRLAGEGARKLHWSNAILESLDGETPLQLLCLEAAVHQQQQQLQQWGISRLRKHTHAPDALLYPGMVVAVKGRLQQDSYGQQLLVSSFQCGAPVRFPCLSRSLRNSIQAVPLDPTNASRTLPIILQNASPEQQEQPQQQQPQQQQPQQQQQLLDVLSCYRNQNVHIVISRGSFVVPCTNGGWRLRREALRCLLEAVKEKVPHVAIICGPIISSLNLQQPLVPNVSSSVPSVTGPDFPKCASLLQMPDPSLAFEEFFQCLYAAARGLKTQFVIIPSTRDAMHPEPLPQPPYRPLTSLPQQQMQQQPLQKPANVHLAGNPCTLQVNEFRILITTADPLAEVAGEVLSLSRHQQPQPVAAAAGGVAPAGAPDKDESFVHQLCRSLVRQGTLFPRGSSPRVPIDASRMQAVMFKEETMPDVLVFASSVLPQLQPNKQMGPPGAHRGAGACLVDGRAFVSPFSNMASPEASPTDGVCMTNLYIRPPTEAAGQQGSSLADLCLSQRLTVTHTAYTPRNALKNGASGGLLYHS</sequence>